<dbReference type="InterPro" id="IPR015424">
    <property type="entry name" value="PyrdxlP-dep_Trfase"/>
</dbReference>
<gene>
    <name evidence="4" type="ORF">WKI68_05870</name>
</gene>
<dbReference type="InterPro" id="IPR049704">
    <property type="entry name" value="Aminotrans_3_PPA_site"/>
</dbReference>
<evidence type="ECO:0000313" key="4">
    <source>
        <dbReference type="EMBL" id="MEJ8641127.1"/>
    </source>
</evidence>
<dbReference type="Gene3D" id="3.90.1150.10">
    <property type="entry name" value="Aspartate Aminotransferase, domain 1"/>
    <property type="match status" value="1"/>
</dbReference>
<dbReference type="EMBL" id="JBBKAM010000002">
    <property type="protein sequence ID" value="MEJ8641127.1"/>
    <property type="molecule type" value="Genomic_DNA"/>
</dbReference>
<dbReference type="Pfam" id="PF00202">
    <property type="entry name" value="Aminotran_3"/>
    <property type="match status" value="1"/>
</dbReference>
<evidence type="ECO:0000256" key="3">
    <source>
        <dbReference type="RuleBase" id="RU003560"/>
    </source>
</evidence>
<dbReference type="InterPro" id="IPR005814">
    <property type="entry name" value="Aminotrans_3"/>
</dbReference>
<dbReference type="PANTHER" id="PTHR43094:SF1">
    <property type="entry name" value="AMINOTRANSFERASE CLASS-III"/>
    <property type="match status" value="1"/>
</dbReference>
<dbReference type="Proteomes" id="UP001382904">
    <property type="component" value="Unassembled WGS sequence"/>
</dbReference>
<evidence type="ECO:0000256" key="2">
    <source>
        <dbReference type="ARBA" id="ARBA00022898"/>
    </source>
</evidence>
<dbReference type="SUPFAM" id="SSF53383">
    <property type="entry name" value="PLP-dependent transferases"/>
    <property type="match status" value="1"/>
</dbReference>
<dbReference type="CDD" id="cd00610">
    <property type="entry name" value="OAT_like"/>
    <property type="match status" value="1"/>
</dbReference>
<comment type="similarity">
    <text evidence="1 3">Belongs to the class-III pyridoxal-phosphate-dependent aminotransferase family.</text>
</comment>
<name>A0ABU8TZR8_9ACTN</name>
<reference evidence="4 5" key="1">
    <citation type="submission" date="2024-03" db="EMBL/GenBank/DDBJ databases">
        <title>Novel Streptomyces species of biotechnological and ecological value are a feature of Machair soil.</title>
        <authorList>
            <person name="Prole J.R."/>
            <person name="Goodfellow M."/>
            <person name="Allenby N."/>
            <person name="Ward A.C."/>
        </authorList>
    </citation>
    <scope>NUCLEOTIDE SEQUENCE [LARGE SCALE GENOMIC DNA]</scope>
    <source>
        <strain evidence="4 5">MS1.HAVA.3</strain>
    </source>
</reference>
<dbReference type="Gene3D" id="3.40.640.10">
    <property type="entry name" value="Type I PLP-dependent aspartate aminotransferase-like (Major domain)"/>
    <property type="match status" value="1"/>
</dbReference>
<dbReference type="PANTHER" id="PTHR43094">
    <property type="entry name" value="AMINOTRANSFERASE"/>
    <property type="match status" value="1"/>
</dbReference>
<evidence type="ECO:0000256" key="1">
    <source>
        <dbReference type="ARBA" id="ARBA00008954"/>
    </source>
</evidence>
<keyword evidence="4" id="KW-0032">Aminotransferase</keyword>
<comment type="caution">
    <text evidence="4">The sequence shown here is derived from an EMBL/GenBank/DDBJ whole genome shotgun (WGS) entry which is preliminary data.</text>
</comment>
<proteinExistence type="inferred from homology"/>
<dbReference type="InterPro" id="IPR015421">
    <property type="entry name" value="PyrdxlP-dep_Trfase_major"/>
</dbReference>
<keyword evidence="2 3" id="KW-0663">Pyridoxal phosphate</keyword>
<accession>A0ABU8TZR8</accession>
<keyword evidence="4" id="KW-0808">Transferase</keyword>
<keyword evidence="5" id="KW-1185">Reference proteome</keyword>
<dbReference type="PROSITE" id="PS00600">
    <property type="entry name" value="AA_TRANSFER_CLASS_3"/>
    <property type="match status" value="1"/>
</dbReference>
<dbReference type="GO" id="GO:0008483">
    <property type="term" value="F:transaminase activity"/>
    <property type="evidence" value="ECO:0007669"/>
    <property type="project" value="UniProtKB-KW"/>
</dbReference>
<evidence type="ECO:0000313" key="5">
    <source>
        <dbReference type="Proteomes" id="UP001382904"/>
    </source>
</evidence>
<sequence length="443" mass="46939">MSQTTQHTDATENDAARVRDSKYVWHPWSRNEAERDRLMIVRGKGSRVWDAAGREYIDASSLNSTVGYGNEDVIAAATEQLRTLHGVDMSATNHPVAGRLAEVLAGHLPESLSRTLLLNSGSEGIEAALMIASCYRRITGDPRNRVITFAQGYHGSTVLTRTLSGLVPTGHPFQQPIEVTRVALPLPAAELRTPEAAKVLAAAFAEALADGDAPLAVVIEPFLNVGGGIVLPPGFLTELRALCDDASALLIFDEIFTGYGRTGKMFAFQHEGAAPDILVSSKGLGAGYAPISAVTARQDIYAAFADDEIIGGLRYGHTTAGHATAGAVAIATLGVMEREGLVENAEDRGRELLKLIEPLRTLPGVVDTRGLGLVGVVEMADMATAAALVVSCQEHGLMVRQQAASVLICPPLTLTSAEVEEIAERITTATRALASEQSTEQSI</sequence>
<dbReference type="InterPro" id="IPR015422">
    <property type="entry name" value="PyrdxlP-dep_Trfase_small"/>
</dbReference>
<organism evidence="4 5">
    <name type="scientific">Streptomyces caledonius</name>
    <dbReference type="NCBI Taxonomy" id="3134107"/>
    <lineage>
        <taxon>Bacteria</taxon>
        <taxon>Bacillati</taxon>
        <taxon>Actinomycetota</taxon>
        <taxon>Actinomycetes</taxon>
        <taxon>Kitasatosporales</taxon>
        <taxon>Streptomycetaceae</taxon>
        <taxon>Streptomyces</taxon>
    </lineage>
</organism>
<protein>
    <submittedName>
        <fullName evidence="4">Aminotransferase class III-fold pyridoxal phosphate-dependent enzyme</fullName>
    </submittedName>
</protein>